<dbReference type="InterPro" id="IPR027410">
    <property type="entry name" value="TCP-1-like_intermed_sf"/>
</dbReference>
<proteinExistence type="inferred from homology"/>
<dbReference type="EMBL" id="QZAB01000494">
    <property type="protein sequence ID" value="RQD81867.1"/>
    <property type="molecule type" value="Genomic_DNA"/>
</dbReference>
<evidence type="ECO:0000313" key="6">
    <source>
        <dbReference type="EMBL" id="RQD81867.1"/>
    </source>
</evidence>
<evidence type="ECO:0000256" key="5">
    <source>
        <dbReference type="RuleBase" id="RU004187"/>
    </source>
</evidence>
<dbReference type="SUPFAM" id="SSF48592">
    <property type="entry name" value="GroEL equatorial domain-like"/>
    <property type="match status" value="1"/>
</dbReference>
<evidence type="ECO:0000256" key="1">
    <source>
        <dbReference type="ARBA" id="ARBA00008020"/>
    </source>
</evidence>
<dbReference type="NCBIfam" id="NF041083">
    <property type="entry name" value="thermosome_beta"/>
    <property type="match status" value="1"/>
</dbReference>
<dbReference type="InterPro" id="IPR002194">
    <property type="entry name" value="Chaperonin_TCP-1_CS"/>
</dbReference>
<dbReference type="Pfam" id="PF00118">
    <property type="entry name" value="Cpn60_TCP1"/>
    <property type="match status" value="1"/>
</dbReference>
<dbReference type="InterPro" id="IPR027409">
    <property type="entry name" value="GroEL-like_apical_dom_sf"/>
</dbReference>
<organism evidence="6 7">
    <name type="scientific">Methanosalsum natronophilum</name>
    <dbReference type="NCBI Taxonomy" id="768733"/>
    <lineage>
        <taxon>Archaea</taxon>
        <taxon>Methanobacteriati</taxon>
        <taxon>Methanobacteriota</taxon>
        <taxon>Stenosarchaea group</taxon>
        <taxon>Methanomicrobia</taxon>
        <taxon>Methanosarcinales</taxon>
        <taxon>Methanosarcinaceae</taxon>
        <taxon>Methanosalsum</taxon>
    </lineage>
</organism>
<name>A0A3R7VW50_9EURY</name>
<evidence type="ECO:0000313" key="7">
    <source>
        <dbReference type="Proteomes" id="UP000284763"/>
    </source>
</evidence>
<protein>
    <submittedName>
        <fullName evidence="6">Thermosome subunit</fullName>
    </submittedName>
</protein>
<keyword evidence="4 5" id="KW-0143">Chaperone</keyword>
<dbReference type="SUPFAM" id="SSF52029">
    <property type="entry name" value="GroEL apical domain-like"/>
    <property type="match status" value="1"/>
</dbReference>
<dbReference type="AlphaFoldDB" id="A0A3R7VW50"/>
<dbReference type="InterPro" id="IPR053374">
    <property type="entry name" value="TCP-1_chaperonin"/>
</dbReference>
<dbReference type="NCBIfam" id="NF041082">
    <property type="entry name" value="thermosome_alpha"/>
    <property type="match status" value="1"/>
</dbReference>
<accession>A0A3R7VW50</accession>
<dbReference type="SUPFAM" id="SSF54849">
    <property type="entry name" value="GroEL-intermediate domain like"/>
    <property type="match status" value="1"/>
</dbReference>
<keyword evidence="3 5" id="KW-0067">ATP-binding</keyword>
<gene>
    <name evidence="6" type="ORF">D5R95_07825</name>
</gene>
<reference evidence="6 7" key="1">
    <citation type="submission" date="2018-08" db="EMBL/GenBank/DDBJ databases">
        <title>The metabolism and importance of syntrophic acetate oxidation coupled to methane or sulfide production in haloalkaline environments.</title>
        <authorList>
            <person name="Timmers P.H.A."/>
            <person name="Vavourakis C.D."/>
            <person name="Sorokin D.Y."/>
            <person name="Sinninghe Damste J.S."/>
            <person name="Muyzer G."/>
            <person name="Stams A.J.M."/>
            <person name="Plugge C.M."/>
        </authorList>
    </citation>
    <scope>NUCLEOTIDE SEQUENCE [LARGE SCALE GENOMIC DNA]</scope>
    <source>
        <strain evidence="6">MSAO_Arc3</strain>
    </source>
</reference>
<evidence type="ECO:0000256" key="3">
    <source>
        <dbReference type="ARBA" id="ARBA00022840"/>
    </source>
</evidence>
<comment type="caution">
    <text evidence="6">The sequence shown here is derived from an EMBL/GenBank/DDBJ whole genome shotgun (WGS) entry which is preliminary data.</text>
</comment>
<dbReference type="PROSITE" id="PS00995">
    <property type="entry name" value="TCP1_3"/>
    <property type="match status" value="1"/>
</dbReference>
<dbReference type="InterPro" id="IPR017998">
    <property type="entry name" value="Chaperone_TCP-1"/>
</dbReference>
<dbReference type="InterPro" id="IPR054827">
    <property type="entry name" value="thermosome_alpha"/>
</dbReference>
<dbReference type="GO" id="GO:0005524">
    <property type="term" value="F:ATP binding"/>
    <property type="evidence" value="ECO:0007669"/>
    <property type="project" value="UniProtKB-KW"/>
</dbReference>
<evidence type="ECO:0000256" key="2">
    <source>
        <dbReference type="ARBA" id="ARBA00022741"/>
    </source>
</evidence>
<dbReference type="InterPro" id="IPR002423">
    <property type="entry name" value="Cpn60/GroEL/TCP-1"/>
</dbReference>
<dbReference type="Gene3D" id="1.10.560.10">
    <property type="entry name" value="GroEL-like equatorial domain"/>
    <property type="match status" value="1"/>
</dbReference>
<dbReference type="PRINTS" id="PR00304">
    <property type="entry name" value="TCOMPLEXTCP1"/>
</dbReference>
<dbReference type="GO" id="GO:0140662">
    <property type="term" value="F:ATP-dependent protein folding chaperone"/>
    <property type="evidence" value="ECO:0007669"/>
    <property type="project" value="InterPro"/>
</dbReference>
<keyword evidence="2 5" id="KW-0547">Nucleotide-binding</keyword>
<dbReference type="InterPro" id="IPR027413">
    <property type="entry name" value="GROEL-like_equatorial_sf"/>
</dbReference>
<dbReference type="Proteomes" id="UP000284763">
    <property type="component" value="Unassembled WGS sequence"/>
</dbReference>
<comment type="similarity">
    <text evidence="1 5">Belongs to the TCP-1 chaperonin family.</text>
</comment>
<evidence type="ECO:0000256" key="4">
    <source>
        <dbReference type="ARBA" id="ARBA00023186"/>
    </source>
</evidence>
<feature type="non-terminal residue" evidence="6">
    <location>
        <position position="1"/>
    </location>
</feature>
<dbReference type="GO" id="GO:0051082">
    <property type="term" value="F:unfolded protein binding"/>
    <property type="evidence" value="ECO:0007669"/>
    <property type="project" value="InterPro"/>
</dbReference>
<dbReference type="GO" id="GO:0016887">
    <property type="term" value="F:ATP hydrolysis activity"/>
    <property type="evidence" value="ECO:0007669"/>
    <property type="project" value="InterPro"/>
</dbReference>
<sequence length="458" mass="49514">ARTQEDIAGDGTTSAAVLAGTLLEKAQELMEQGVHPTSILNGYRLASEKAMSYLDEYKIDIDSSDVEILKNISNTSITGKASESYSETISTIAVNAVLKVLENGEVNIDDDILIVQDKGQKITDSELVEGVVLTKKALHPNMPKKIQNPKIALIDTPLEVEKTGTESKIQIKSADQMEAFVKEEDKGFKKMVDAIVKSGANAVFCSKGIDDNAVHYLQKNGIYATRRVKESEMKSLARATGAKLVRSLYEIDETDIGSAGLLEQVGESDDAKTFIKECSNAKTVTIVLRGGTEHVTENIERVFDDALHVIASAVEDHEVVPGGGASEISTANILRSFAPSVGGREQLAITAFADSLEIIPRTLAENAGLDGTDMLIKLRSGSGKDKYVGLDVYEGKVVNMVEKGVLDPVRVKKQAIKSASEATAMVLRVDDVLRADKKDMMNVKPEHNIHNYDASGMM</sequence>
<dbReference type="PANTHER" id="PTHR11353">
    <property type="entry name" value="CHAPERONIN"/>
    <property type="match status" value="1"/>
</dbReference>
<dbReference type="Gene3D" id="3.50.7.10">
    <property type="entry name" value="GroEL"/>
    <property type="match status" value="1"/>
</dbReference>
<dbReference type="Gene3D" id="3.30.260.10">
    <property type="entry name" value="TCP-1-like chaperonin intermediate domain"/>
    <property type="match status" value="1"/>
</dbReference>